<gene>
    <name evidence="2" type="ORF">Tco_1058370</name>
</gene>
<reference evidence="2" key="1">
    <citation type="journal article" date="2022" name="Int. J. Mol. Sci.">
        <title>Draft Genome of Tanacetum Coccineum: Genomic Comparison of Closely Related Tanacetum-Family Plants.</title>
        <authorList>
            <person name="Yamashiro T."/>
            <person name="Shiraishi A."/>
            <person name="Nakayama K."/>
            <person name="Satake H."/>
        </authorList>
    </citation>
    <scope>NUCLEOTIDE SEQUENCE</scope>
</reference>
<name>A0ABQ5H8I4_9ASTR</name>
<organism evidence="2 3">
    <name type="scientific">Tanacetum coccineum</name>
    <dbReference type="NCBI Taxonomy" id="301880"/>
    <lineage>
        <taxon>Eukaryota</taxon>
        <taxon>Viridiplantae</taxon>
        <taxon>Streptophyta</taxon>
        <taxon>Embryophyta</taxon>
        <taxon>Tracheophyta</taxon>
        <taxon>Spermatophyta</taxon>
        <taxon>Magnoliopsida</taxon>
        <taxon>eudicotyledons</taxon>
        <taxon>Gunneridae</taxon>
        <taxon>Pentapetalae</taxon>
        <taxon>asterids</taxon>
        <taxon>campanulids</taxon>
        <taxon>Asterales</taxon>
        <taxon>Asteraceae</taxon>
        <taxon>Asteroideae</taxon>
        <taxon>Anthemideae</taxon>
        <taxon>Anthemidinae</taxon>
        <taxon>Tanacetum</taxon>
    </lineage>
</organism>
<comment type="caution">
    <text evidence="2">The sequence shown here is derived from an EMBL/GenBank/DDBJ whole genome shotgun (WGS) entry which is preliminary data.</text>
</comment>
<protein>
    <submittedName>
        <fullName evidence="2">Uncharacterized protein</fullName>
    </submittedName>
</protein>
<feature type="signal peptide" evidence="1">
    <location>
        <begin position="1"/>
        <end position="23"/>
    </location>
</feature>
<reference evidence="2" key="2">
    <citation type="submission" date="2022-01" db="EMBL/GenBank/DDBJ databases">
        <authorList>
            <person name="Yamashiro T."/>
            <person name="Shiraishi A."/>
            <person name="Satake H."/>
            <person name="Nakayama K."/>
        </authorList>
    </citation>
    <scope>NUCLEOTIDE SEQUENCE</scope>
</reference>
<proteinExistence type="predicted"/>
<evidence type="ECO:0000256" key="1">
    <source>
        <dbReference type="SAM" id="SignalP"/>
    </source>
</evidence>
<evidence type="ECO:0000313" key="2">
    <source>
        <dbReference type="EMBL" id="GJT84028.1"/>
    </source>
</evidence>
<keyword evidence="1" id="KW-0732">Signal</keyword>
<evidence type="ECO:0000313" key="3">
    <source>
        <dbReference type="Proteomes" id="UP001151760"/>
    </source>
</evidence>
<sequence>MFTFCRKLLLHLDALTLSNPSQCGLFWNLWHLRTRSMLCKLHGCILETHECTFQSSYFQWTPIQDTSELVRGNDYCKLRYHLLSESESKLCSHPVAFQLLGVFSGHLAFTVAPGDPEFISHSACQKLNISRSQSDYNLTVLLKMCGCIHKCFIRNIHCHLGTTGSSSIRGSRIPSIV</sequence>
<dbReference type="EMBL" id="BQNB010019317">
    <property type="protein sequence ID" value="GJT84028.1"/>
    <property type="molecule type" value="Genomic_DNA"/>
</dbReference>
<keyword evidence="3" id="KW-1185">Reference proteome</keyword>
<accession>A0ABQ5H8I4</accession>
<feature type="chain" id="PRO_5045513717" evidence="1">
    <location>
        <begin position="24"/>
        <end position="177"/>
    </location>
</feature>
<dbReference type="Proteomes" id="UP001151760">
    <property type="component" value="Unassembled WGS sequence"/>
</dbReference>